<evidence type="ECO:0000259" key="1">
    <source>
        <dbReference type="Pfam" id="PF24576"/>
    </source>
</evidence>
<feature type="non-terminal residue" evidence="2">
    <location>
        <position position="174"/>
    </location>
</feature>
<dbReference type="InterPro" id="IPR057074">
    <property type="entry name" value="IR75A_N"/>
</dbReference>
<evidence type="ECO:0000313" key="2">
    <source>
        <dbReference type="RefSeq" id="XP_028142170.1"/>
    </source>
</evidence>
<sequence>MDIFKCQRLIWLCATIYVTVYCTDVPKNIAFMTDYIKWRKINYMIIVDKPENAVSTVKMAKDNLNTFVSKNIYFTLHTSLKYSEVTLNQTKVKIGIITFLESNFSVTDFLEQANKISRYGEKAAWLIVDNCHYLMTIMEKLRYASFDLNADIVIAADPIYSLPLTLVNKVLIHF</sequence>
<accession>A0A6P7GDA1</accession>
<organism evidence="2">
    <name type="scientific">Diabrotica virgifera virgifera</name>
    <name type="common">western corn rootworm</name>
    <dbReference type="NCBI Taxonomy" id="50390"/>
    <lineage>
        <taxon>Eukaryota</taxon>
        <taxon>Metazoa</taxon>
        <taxon>Ecdysozoa</taxon>
        <taxon>Arthropoda</taxon>
        <taxon>Hexapoda</taxon>
        <taxon>Insecta</taxon>
        <taxon>Pterygota</taxon>
        <taxon>Neoptera</taxon>
        <taxon>Endopterygota</taxon>
        <taxon>Coleoptera</taxon>
        <taxon>Polyphaga</taxon>
        <taxon>Cucujiformia</taxon>
        <taxon>Chrysomeloidea</taxon>
        <taxon>Chrysomelidae</taxon>
        <taxon>Galerucinae</taxon>
        <taxon>Diabroticina</taxon>
        <taxon>Diabroticites</taxon>
        <taxon>Diabrotica</taxon>
    </lineage>
</organism>
<protein>
    <submittedName>
        <fullName evidence="2">Uncharacterized protein LOC114336057</fullName>
    </submittedName>
</protein>
<feature type="domain" description="Ionotropic receptor 75a N-terminal" evidence="1">
    <location>
        <begin position="28"/>
        <end position="156"/>
    </location>
</feature>
<dbReference type="Pfam" id="PF24576">
    <property type="entry name" value="IR75A_N"/>
    <property type="match status" value="1"/>
</dbReference>
<dbReference type="RefSeq" id="XP_028142170.1">
    <property type="nucleotide sequence ID" value="XM_028286369.1"/>
</dbReference>
<dbReference type="AlphaFoldDB" id="A0A6P7GDA1"/>
<reference evidence="2" key="1">
    <citation type="submission" date="2025-08" db="UniProtKB">
        <authorList>
            <consortium name="RefSeq"/>
        </authorList>
    </citation>
    <scope>IDENTIFICATION</scope>
    <source>
        <tissue evidence="2">Whole insect</tissue>
    </source>
</reference>
<dbReference type="InParanoid" id="A0A6P7GDA1"/>
<name>A0A6P7GDA1_DIAVI</name>
<gene>
    <name evidence="2" type="primary">LOC114336057</name>
</gene>
<proteinExistence type="predicted"/>